<dbReference type="Pfam" id="PF04023">
    <property type="entry name" value="FeoA"/>
    <property type="match status" value="1"/>
</dbReference>
<dbReference type="EMBL" id="LK995456">
    <property type="protein sequence ID" value="CED89903.1"/>
    <property type="molecule type" value="Genomic_DNA"/>
</dbReference>
<dbReference type="GO" id="GO:0046914">
    <property type="term" value="F:transition metal ion binding"/>
    <property type="evidence" value="ECO:0007669"/>
    <property type="project" value="InterPro"/>
</dbReference>
<dbReference type="InterPro" id="IPR008988">
    <property type="entry name" value="Transcriptional_repressor_C"/>
</dbReference>
<sequence>MAAPTTASTTSSGPAASIVPLPTLPRGTRARITAVSADRGDALARRLADLGFEPGREIVVGRRAPLGDPTVYYVADYELSLRRRDAALVSVEVLAPASAPASPSEPASPESAAPETAV</sequence>
<keyword evidence="1" id="KW-0408">Iron</keyword>
<feature type="region of interest" description="Disordered" evidence="2">
    <location>
        <begin position="96"/>
        <end position="118"/>
    </location>
</feature>
<dbReference type="SMART" id="SM00899">
    <property type="entry name" value="FeoA"/>
    <property type="match status" value="1"/>
</dbReference>
<proteinExistence type="predicted"/>
<dbReference type="RefSeq" id="WP_210578103.1">
    <property type="nucleotide sequence ID" value="NZ_LK995456.1"/>
</dbReference>
<name>A0A1L7RLF9_9ACTO</name>
<dbReference type="Gene3D" id="2.30.30.90">
    <property type="match status" value="1"/>
</dbReference>
<evidence type="ECO:0000259" key="3">
    <source>
        <dbReference type="SMART" id="SM00899"/>
    </source>
</evidence>
<protein>
    <submittedName>
        <fullName evidence="4">FeoA domain</fullName>
    </submittedName>
</protein>
<feature type="domain" description="Ferrous iron transporter FeoA-like" evidence="3">
    <location>
        <begin position="19"/>
        <end position="93"/>
    </location>
</feature>
<evidence type="ECO:0000256" key="1">
    <source>
        <dbReference type="ARBA" id="ARBA00023004"/>
    </source>
</evidence>
<reference evidence="4" key="1">
    <citation type="submission" date="2014-07" db="EMBL/GenBank/DDBJ databases">
        <authorList>
            <person name="Zhang J.E."/>
            <person name="Yang H."/>
            <person name="Guo J."/>
            <person name="Deng Z."/>
            <person name="Luo H."/>
            <person name="Luo M."/>
            <person name="Zhao B."/>
        </authorList>
    </citation>
    <scope>NUCLEOTIDE SEQUENCE</scope>
    <source>
        <strain evidence="4">AM4</strain>
    </source>
</reference>
<evidence type="ECO:0000313" key="4">
    <source>
        <dbReference type="EMBL" id="CED89903.1"/>
    </source>
</evidence>
<dbReference type="AlphaFoldDB" id="A0A1L7RLF9"/>
<dbReference type="PANTHER" id="PTHR42954:SF2">
    <property type="entry name" value="FE(2+) TRANSPORT PROTEIN A"/>
    <property type="match status" value="1"/>
</dbReference>
<organism evidence="4">
    <name type="scientific">Actinomyces succiniciruminis</name>
    <dbReference type="NCBI Taxonomy" id="1522002"/>
    <lineage>
        <taxon>Bacteria</taxon>
        <taxon>Bacillati</taxon>
        <taxon>Actinomycetota</taxon>
        <taxon>Actinomycetes</taxon>
        <taxon>Actinomycetales</taxon>
        <taxon>Actinomycetaceae</taxon>
        <taxon>Actinomyces</taxon>
    </lineage>
</organism>
<dbReference type="InterPro" id="IPR007167">
    <property type="entry name" value="Fe-transptr_FeoA-like"/>
</dbReference>
<evidence type="ECO:0000256" key="2">
    <source>
        <dbReference type="SAM" id="MobiDB-lite"/>
    </source>
</evidence>
<feature type="region of interest" description="Disordered" evidence="2">
    <location>
        <begin position="1"/>
        <end position="22"/>
    </location>
</feature>
<dbReference type="InterPro" id="IPR052713">
    <property type="entry name" value="FeoA"/>
</dbReference>
<gene>
    <name evidence="4" type="ORF">AAM4_0008</name>
</gene>
<dbReference type="PANTHER" id="PTHR42954">
    <property type="entry name" value="FE(2+) TRANSPORT PROTEIN A"/>
    <property type="match status" value="1"/>
</dbReference>
<feature type="compositionally biased region" description="Low complexity" evidence="2">
    <location>
        <begin position="1"/>
        <end position="17"/>
    </location>
</feature>
<dbReference type="InterPro" id="IPR038157">
    <property type="entry name" value="FeoA_core_dom"/>
</dbReference>
<dbReference type="SUPFAM" id="SSF50037">
    <property type="entry name" value="C-terminal domain of transcriptional repressors"/>
    <property type="match status" value="1"/>
</dbReference>
<accession>A0A1L7RLF9</accession>